<proteinExistence type="predicted"/>
<keyword evidence="3" id="KW-1185">Reference proteome</keyword>
<protein>
    <submittedName>
        <fullName evidence="2">Uncharacterized protein</fullName>
    </submittedName>
</protein>
<evidence type="ECO:0000313" key="2">
    <source>
        <dbReference type="EMBL" id="MBS8265977.1"/>
    </source>
</evidence>
<dbReference type="EMBL" id="QTKX01000002">
    <property type="protein sequence ID" value="MBS8265977.1"/>
    <property type="molecule type" value="Genomic_DNA"/>
</dbReference>
<name>A0A944CNG8_9BACI</name>
<dbReference type="Proteomes" id="UP000761411">
    <property type="component" value="Unassembled WGS sequence"/>
</dbReference>
<sequence>MKKGVVRLNKIKHHIKTVLSEERESCQKQHQVRTGLFEKEGKLSEAASSSDSFGQERGKAVLINP</sequence>
<dbReference type="AlphaFoldDB" id="A0A944CNG8"/>
<feature type="region of interest" description="Disordered" evidence="1">
    <location>
        <begin position="39"/>
        <end position="65"/>
    </location>
</feature>
<evidence type="ECO:0000313" key="3">
    <source>
        <dbReference type="Proteomes" id="UP000761411"/>
    </source>
</evidence>
<evidence type="ECO:0000256" key="1">
    <source>
        <dbReference type="SAM" id="MobiDB-lite"/>
    </source>
</evidence>
<organism evidence="2 3">
    <name type="scientific">Mesobacillus boroniphilus</name>
    <dbReference type="NCBI Taxonomy" id="308892"/>
    <lineage>
        <taxon>Bacteria</taxon>
        <taxon>Bacillati</taxon>
        <taxon>Bacillota</taxon>
        <taxon>Bacilli</taxon>
        <taxon>Bacillales</taxon>
        <taxon>Bacillaceae</taxon>
        <taxon>Mesobacillus</taxon>
    </lineage>
</organism>
<reference evidence="2 3" key="1">
    <citation type="journal article" date="2021" name="Microorganisms">
        <title>Bacterial Dimethylsulfoniopropionate Biosynthesis in the East China Sea.</title>
        <authorList>
            <person name="Liu J."/>
            <person name="Zhang Y."/>
            <person name="Liu J."/>
            <person name="Zhong H."/>
            <person name="Williams B.T."/>
            <person name="Zheng Y."/>
            <person name="Curson A.R.J."/>
            <person name="Sun C."/>
            <person name="Sun H."/>
            <person name="Song D."/>
            <person name="Wagner Mackenzie B."/>
            <person name="Bermejo Martinez A."/>
            <person name="Todd J.D."/>
            <person name="Zhang X.H."/>
        </authorList>
    </citation>
    <scope>NUCLEOTIDE SEQUENCE [LARGE SCALE GENOMIC DNA]</scope>
    <source>
        <strain evidence="2 3">ESS08</strain>
    </source>
</reference>
<comment type="caution">
    <text evidence="2">The sequence shown here is derived from an EMBL/GenBank/DDBJ whole genome shotgun (WGS) entry which is preliminary data.</text>
</comment>
<gene>
    <name evidence="2" type="ORF">DYI25_16235</name>
</gene>
<accession>A0A944CNG8</accession>